<feature type="compositionally biased region" description="Polar residues" evidence="2">
    <location>
        <begin position="361"/>
        <end position="380"/>
    </location>
</feature>
<dbReference type="InterPro" id="IPR018535">
    <property type="entry name" value="DUF1996"/>
</dbReference>
<feature type="compositionally biased region" description="Low complexity" evidence="2">
    <location>
        <begin position="611"/>
        <end position="622"/>
    </location>
</feature>
<feature type="chain" id="PRO_5040383895" description="DUF1996 domain-containing protein" evidence="3">
    <location>
        <begin position="19"/>
        <end position="806"/>
    </location>
</feature>
<reference evidence="5" key="1">
    <citation type="submission" date="2021-12" db="EMBL/GenBank/DDBJ databases">
        <authorList>
            <person name="Zaccaron A."/>
            <person name="Stergiopoulos I."/>
        </authorList>
    </citation>
    <scope>NUCLEOTIDE SEQUENCE</scope>
    <source>
        <strain evidence="5">Race5_Kim</strain>
    </source>
</reference>
<feature type="signal peptide" evidence="3">
    <location>
        <begin position="1"/>
        <end position="18"/>
    </location>
</feature>
<evidence type="ECO:0000256" key="1">
    <source>
        <dbReference type="SAM" id="Coils"/>
    </source>
</evidence>
<accession>A0A9Q8PAE8</accession>
<name>A0A9Q8PAE8_PASFU</name>
<dbReference type="AlphaFoldDB" id="A0A9Q8PAE8"/>
<dbReference type="Proteomes" id="UP000756132">
    <property type="component" value="Chromosome 6"/>
</dbReference>
<keyword evidence="3" id="KW-0732">Signal</keyword>
<feature type="compositionally biased region" description="Basic and acidic residues" evidence="2">
    <location>
        <begin position="752"/>
        <end position="764"/>
    </location>
</feature>
<dbReference type="RefSeq" id="XP_047763227.1">
    <property type="nucleotide sequence ID" value="XM_047906738.1"/>
</dbReference>
<feature type="region of interest" description="Disordered" evidence="2">
    <location>
        <begin position="752"/>
        <end position="806"/>
    </location>
</feature>
<gene>
    <name evidence="5" type="ORF">CLAFUR5_07590</name>
</gene>
<dbReference type="PANTHER" id="PTHR43662:SF7">
    <property type="entry name" value="DUF1996 DOMAIN-CONTAINING PROTEIN"/>
    <property type="match status" value="1"/>
</dbReference>
<feature type="compositionally biased region" description="Low complexity" evidence="2">
    <location>
        <begin position="416"/>
        <end position="431"/>
    </location>
</feature>
<dbReference type="KEGG" id="ffu:CLAFUR5_07590"/>
<reference evidence="5" key="2">
    <citation type="journal article" date="2022" name="Microb. Genom.">
        <title>A chromosome-scale genome assembly of the tomato pathogen Cladosporium fulvum reveals a compartmentalized genome architecture and the presence of a dispensable chromosome.</title>
        <authorList>
            <person name="Zaccaron A.Z."/>
            <person name="Chen L.H."/>
            <person name="Samaras A."/>
            <person name="Stergiopoulos I."/>
        </authorList>
    </citation>
    <scope>NUCLEOTIDE SEQUENCE</scope>
    <source>
        <strain evidence="5">Race5_Kim</strain>
    </source>
</reference>
<keyword evidence="6" id="KW-1185">Reference proteome</keyword>
<evidence type="ECO:0000256" key="3">
    <source>
        <dbReference type="SAM" id="SignalP"/>
    </source>
</evidence>
<feature type="compositionally biased region" description="Pro residues" evidence="2">
    <location>
        <begin position="674"/>
        <end position="683"/>
    </location>
</feature>
<feature type="compositionally biased region" description="Pro residues" evidence="2">
    <location>
        <begin position="779"/>
        <end position="790"/>
    </location>
</feature>
<evidence type="ECO:0000259" key="4">
    <source>
        <dbReference type="Pfam" id="PF09362"/>
    </source>
</evidence>
<feature type="coiled-coil region" evidence="1">
    <location>
        <begin position="720"/>
        <end position="751"/>
    </location>
</feature>
<feature type="domain" description="DUF1996" evidence="4">
    <location>
        <begin position="34"/>
        <end position="280"/>
    </location>
</feature>
<evidence type="ECO:0000313" key="5">
    <source>
        <dbReference type="EMBL" id="UJO18861.1"/>
    </source>
</evidence>
<dbReference type="OrthoDB" id="74764at2759"/>
<feature type="region of interest" description="Disordered" evidence="2">
    <location>
        <begin position="409"/>
        <end position="432"/>
    </location>
</feature>
<dbReference type="PANTHER" id="PTHR43662">
    <property type="match status" value="1"/>
</dbReference>
<dbReference type="GeneID" id="71987468"/>
<dbReference type="Pfam" id="PF09362">
    <property type="entry name" value="DUF1996"/>
    <property type="match status" value="1"/>
</dbReference>
<evidence type="ECO:0000313" key="6">
    <source>
        <dbReference type="Proteomes" id="UP000756132"/>
    </source>
</evidence>
<evidence type="ECO:0000256" key="2">
    <source>
        <dbReference type="SAM" id="MobiDB-lite"/>
    </source>
</evidence>
<keyword evidence="1" id="KW-0175">Coiled coil</keyword>
<sequence>MKSFTLATALAYAGGAAAFWRMPCRSETGFARIDPLVDPGDIADHVHTITGGGNFGPETTFEQLTAPGSCTSCAVKQDHSAYWTPALYFQHANGTTVMVQQVGGMLAYYLYYLDNVKAFPEGFAMIAGRPEYRNFTGPFPDEELSLWPTDPTNQFFLEQRALGFNCLNYQRDPEASLYRHQFPDKSYMDSNCVDGMRLELAFPSCGKKGVLDSEDHRSHVAYPSLVKEGNCPDGFDVHYPFLFFETIWATNEFAGVDGQFVLSTGDPVGTGYHGDFIMGWESEDFLQSALDTCKNPSGQIEDCALFTIQKDADADECFFDVPEHLKKDNCHGPRDGLPVGVPVQYGPEPATKYPVPGRQGKATTAISHTSAPPTYSQSAAPYSPADPEKTKTADAGIIQGAASAVNDILGHGAKPSTTSSCSSSTSSSSSSKITQAPAYSSASKHDNIFLYQYLPDWLSIMGSPPYQQLPITHKDFTKRCPIAHGTRRCRNMRSCDYESHKKANPNGSKEVEYLIHNLTGRAGELSLETRRTMTRRLHELSDCNKHLDAVCVEESVKRTLEQLERAERFIASTTAVIAVDHPRVNLAPIIQQRETPPVHFATVTGPPTPPESARSSLESAEATTPPRPSTAEQARGFWGVPPPITATPRSLKTKPQPLLQTPLRTGNHPASPSASPPPPPAPAPRRCTTGPLPTNTAALFTTVPPVPSAEPAFLPYPIRIGQLEAENSRLREELTQANRRAETERDIAKAARRAAEMWKKHYESKQPPPPPHEKAITEPSPPSSPTPIPSFPTHHVLPESSSNKPK</sequence>
<protein>
    <recommendedName>
        <fullName evidence="4">DUF1996 domain-containing protein</fullName>
    </recommendedName>
</protein>
<organism evidence="5 6">
    <name type="scientific">Passalora fulva</name>
    <name type="common">Tomato leaf mold</name>
    <name type="synonym">Cladosporium fulvum</name>
    <dbReference type="NCBI Taxonomy" id="5499"/>
    <lineage>
        <taxon>Eukaryota</taxon>
        <taxon>Fungi</taxon>
        <taxon>Dikarya</taxon>
        <taxon>Ascomycota</taxon>
        <taxon>Pezizomycotina</taxon>
        <taxon>Dothideomycetes</taxon>
        <taxon>Dothideomycetidae</taxon>
        <taxon>Mycosphaerellales</taxon>
        <taxon>Mycosphaerellaceae</taxon>
        <taxon>Fulvia</taxon>
    </lineage>
</organism>
<dbReference type="EMBL" id="CP090168">
    <property type="protein sequence ID" value="UJO18861.1"/>
    <property type="molecule type" value="Genomic_DNA"/>
</dbReference>
<feature type="region of interest" description="Disordered" evidence="2">
    <location>
        <begin position="596"/>
        <end position="694"/>
    </location>
</feature>
<proteinExistence type="predicted"/>
<feature type="region of interest" description="Disordered" evidence="2">
    <location>
        <begin position="344"/>
        <end position="391"/>
    </location>
</feature>